<gene>
    <name evidence="1" type="ORF">BCV71DRAFT_262522</name>
</gene>
<dbReference type="EMBL" id="KV921302">
    <property type="protein sequence ID" value="ORE19918.1"/>
    <property type="molecule type" value="Genomic_DNA"/>
</dbReference>
<name>A0A1X0S6Z4_RHIZD</name>
<sequence>MEVACLSKSSVLDVSNATSSSQISLLDGKKIQKSILDKHSYEIQDDEYDGDKDGNVRAATKALQPLLLLQVSSTTKAKYYGDKIKLVLAGKCHLNNIVTSLKNLPARNIPFFETTNDPSDGLELPSILFVNCRQKRLPLTENSIHILPPVPCMKLNLEVLKA</sequence>
<organism evidence="1 2">
    <name type="scientific">Rhizopus microsporus</name>
    <dbReference type="NCBI Taxonomy" id="58291"/>
    <lineage>
        <taxon>Eukaryota</taxon>
        <taxon>Fungi</taxon>
        <taxon>Fungi incertae sedis</taxon>
        <taxon>Mucoromycota</taxon>
        <taxon>Mucoromycotina</taxon>
        <taxon>Mucoromycetes</taxon>
        <taxon>Mucorales</taxon>
        <taxon>Mucorineae</taxon>
        <taxon>Rhizopodaceae</taxon>
        <taxon>Rhizopus</taxon>
    </lineage>
</organism>
<evidence type="ECO:0000313" key="1">
    <source>
        <dbReference type="EMBL" id="ORE19918.1"/>
    </source>
</evidence>
<dbReference type="AlphaFoldDB" id="A0A1X0S6Z4"/>
<reference evidence="1 2" key="1">
    <citation type="journal article" date="2016" name="Proc. Natl. Acad. Sci. U.S.A.">
        <title>Lipid metabolic changes in an early divergent fungus govern the establishment of a mutualistic symbiosis with endobacteria.</title>
        <authorList>
            <person name="Lastovetsky O.A."/>
            <person name="Gaspar M.L."/>
            <person name="Mondo S.J."/>
            <person name="LaButti K.M."/>
            <person name="Sandor L."/>
            <person name="Grigoriev I.V."/>
            <person name="Henry S.A."/>
            <person name="Pawlowska T.E."/>
        </authorList>
    </citation>
    <scope>NUCLEOTIDE SEQUENCE [LARGE SCALE GENOMIC DNA]</scope>
    <source>
        <strain evidence="1 2">ATCC 11559</strain>
    </source>
</reference>
<dbReference type="Proteomes" id="UP000242381">
    <property type="component" value="Unassembled WGS sequence"/>
</dbReference>
<accession>A0A1X0S6Z4</accession>
<proteinExistence type="predicted"/>
<protein>
    <submittedName>
        <fullName evidence="1">Uncharacterized protein</fullName>
    </submittedName>
</protein>
<evidence type="ECO:0000313" key="2">
    <source>
        <dbReference type="Proteomes" id="UP000242381"/>
    </source>
</evidence>